<dbReference type="InterPro" id="IPR012676">
    <property type="entry name" value="TGS-like"/>
</dbReference>
<dbReference type="InterPro" id="IPR018163">
    <property type="entry name" value="Thr/Ala-tRNA-synth_IIc_edit"/>
</dbReference>
<evidence type="ECO:0000256" key="4">
    <source>
        <dbReference type="ARBA" id="ARBA00022598"/>
    </source>
</evidence>
<dbReference type="InterPro" id="IPR006195">
    <property type="entry name" value="aa-tRNA-synth_II"/>
</dbReference>
<dbReference type="Proteomes" id="UP000487649">
    <property type="component" value="Unassembled WGS sequence"/>
</dbReference>
<dbReference type="NCBIfam" id="TIGR00418">
    <property type="entry name" value="thrS"/>
    <property type="match status" value="1"/>
</dbReference>
<dbReference type="OrthoDB" id="9802304at2"/>
<dbReference type="FunFam" id="3.40.50.800:FF:000001">
    <property type="entry name" value="Threonine--tRNA ligase"/>
    <property type="match status" value="1"/>
</dbReference>
<dbReference type="SUPFAM" id="SSF81271">
    <property type="entry name" value="TGS-like"/>
    <property type="match status" value="1"/>
</dbReference>
<dbReference type="Pfam" id="PF02824">
    <property type="entry name" value="TGS"/>
    <property type="match status" value="1"/>
</dbReference>
<dbReference type="Pfam" id="PF03129">
    <property type="entry name" value="HGTP_anticodon"/>
    <property type="match status" value="1"/>
</dbReference>
<dbReference type="Gene3D" id="3.30.930.10">
    <property type="entry name" value="Bira Bifunctional Protein, Domain 2"/>
    <property type="match status" value="1"/>
</dbReference>
<evidence type="ECO:0000256" key="3">
    <source>
        <dbReference type="ARBA" id="ARBA00022555"/>
    </source>
</evidence>
<evidence type="ECO:0000256" key="10">
    <source>
        <dbReference type="ARBA" id="ARBA00022917"/>
    </source>
</evidence>
<dbReference type="FunFam" id="3.30.54.20:FF:000002">
    <property type="entry name" value="Threonine--tRNA ligase"/>
    <property type="match status" value="1"/>
</dbReference>
<accession>A0A173U0Z0</accession>
<dbReference type="InterPro" id="IPR045864">
    <property type="entry name" value="aa-tRNA-synth_II/BPL/LPL"/>
</dbReference>
<dbReference type="RefSeq" id="WP_006785459.1">
    <property type="nucleotide sequence ID" value="NZ_CABJBH010000001.1"/>
</dbReference>
<dbReference type="AlphaFoldDB" id="A0A173U0Z0"/>
<keyword evidence="7 13" id="KW-0862">Zinc</keyword>
<dbReference type="FunFam" id="3.30.980.10:FF:000005">
    <property type="entry name" value="Threonyl-tRNA synthetase, mitochondrial"/>
    <property type="match status" value="1"/>
</dbReference>
<organism evidence="14 15">
    <name type="scientific">Turicibacter sanguinis</name>
    <dbReference type="NCBI Taxonomy" id="154288"/>
    <lineage>
        <taxon>Bacteria</taxon>
        <taxon>Bacillati</taxon>
        <taxon>Bacillota</taxon>
        <taxon>Erysipelotrichia</taxon>
        <taxon>Erysipelotrichales</taxon>
        <taxon>Turicibacteraceae</taxon>
        <taxon>Turicibacter</taxon>
    </lineage>
</organism>
<comment type="cofactor">
    <cofactor evidence="13">
        <name>Zn(2+)</name>
        <dbReference type="ChEBI" id="CHEBI:29105"/>
    </cofactor>
    <text evidence="13">Binds 1 zinc ion per subunit.</text>
</comment>
<evidence type="ECO:0000256" key="13">
    <source>
        <dbReference type="HAMAP-Rule" id="MF_00184"/>
    </source>
</evidence>
<dbReference type="FunFam" id="3.10.20.30:FF:000005">
    <property type="entry name" value="Threonine--tRNA ligase"/>
    <property type="match status" value="1"/>
</dbReference>
<dbReference type="InterPro" id="IPR012675">
    <property type="entry name" value="Beta-grasp_dom_sf"/>
</dbReference>
<keyword evidence="10 13" id="KW-0648">Protein biosynthesis</keyword>
<comment type="caution">
    <text evidence="14">The sequence shown here is derived from an EMBL/GenBank/DDBJ whole genome shotgun (WGS) entry which is preliminary data.</text>
</comment>
<gene>
    <name evidence="13 14" type="primary">thrS</name>
    <name evidence="14" type="ORF">GMA92_05590</name>
</gene>
<dbReference type="SMART" id="SM00863">
    <property type="entry name" value="tRNA_SAD"/>
    <property type="match status" value="1"/>
</dbReference>
<evidence type="ECO:0000256" key="11">
    <source>
        <dbReference type="ARBA" id="ARBA00023146"/>
    </source>
</evidence>
<name>A0A173U0Z0_9FIRM</name>
<evidence type="ECO:0000313" key="14">
    <source>
        <dbReference type="EMBL" id="MTK20890.1"/>
    </source>
</evidence>
<dbReference type="EC" id="6.1.1.3" evidence="13"/>
<comment type="caution">
    <text evidence="13">Lacks conserved residue(s) required for the propagation of feature annotation.</text>
</comment>
<dbReference type="InterPro" id="IPR004095">
    <property type="entry name" value="TGS"/>
</dbReference>
<dbReference type="GO" id="GO:0005524">
    <property type="term" value="F:ATP binding"/>
    <property type="evidence" value="ECO:0007669"/>
    <property type="project" value="UniProtKB-UniRule"/>
</dbReference>
<comment type="catalytic activity">
    <reaction evidence="12 13">
        <text>tRNA(Thr) + L-threonine + ATP = L-threonyl-tRNA(Thr) + AMP + diphosphate + H(+)</text>
        <dbReference type="Rhea" id="RHEA:24624"/>
        <dbReference type="Rhea" id="RHEA-COMP:9670"/>
        <dbReference type="Rhea" id="RHEA-COMP:9704"/>
        <dbReference type="ChEBI" id="CHEBI:15378"/>
        <dbReference type="ChEBI" id="CHEBI:30616"/>
        <dbReference type="ChEBI" id="CHEBI:33019"/>
        <dbReference type="ChEBI" id="CHEBI:57926"/>
        <dbReference type="ChEBI" id="CHEBI:78442"/>
        <dbReference type="ChEBI" id="CHEBI:78534"/>
        <dbReference type="ChEBI" id="CHEBI:456215"/>
        <dbReference type="EC" id="6.1.1.3"/>
    </reaction>
</comment>
<dbReference type="PRINTS" id="PR01047">
    <property type="entry name" value="TRNASYNTHTHR"/>
</dbReference>
<dbReference type="PANTHER" id="PTHR11451">
    <property type="entry name" value="THREONINE-TRNA LIGASE"/>
    <property type="match status" value="1"/>
</dbReference>
<dbReference type="CDD" id="cd01667">
    <property type="entry name" value="TGS_ThrRS"/>
    <property type="match status" value="1"/>
</dbReference>
<keyword evidence="9 13" id="KW-0694">RNA-binding</keyword>
<dbReference type="CDD" id="cd00860">
    <property type="entry name" value="ThrRS_anticodon"/>
    <property type="match status" value="1"/>
</dbReference>
<evidence type="ECO:0000256" key="2">
    <source>
        <dbReference type="ARBA" id="ARBA00022490"/>
    </source>
</evidence>
<feature type="binding site" evidence="13">
    <location>
        <position position="384"/>
    </location>
    <ligand>
        <name>Zn(2+)</name>
        <dbReference type="ChEBI" id="CHEBI:29105"/>
        <note>catalytic</note>
    </ligand>
</feature>
<keyword evidence="6 13" id="KW-0547">Nucleotide-binding</keyword>
<keyword evidence="11 13" id="KW-0030">Aminoacyl-tRNA synthetase</keyword>
<comment type="subunit">
    <text evidence="13">Homodimer.</text>
</comment>
<dbReference type="PROSITE" id="PS51880">
    <property type="entry name" value="TGS"/>
    <property type="match status" value="1"/>
</dbReference>
<evidence type="ECO:0000256" key="9">
    <source>
        <dbReference type="ARBA" id="ARBA00022884"/>
    </source>
</evidence>
<dbReference type="Gene3D" id="3.10.20.30">
    <property type="match status" value="1"/>
</dbReference>
<evidence type="ECO:0000256" key="6">
    <source>
        <dbReference type="ARBA" id="ARBA00022741"/>
    </source>
</evidence>
<dbReference type="InterPro" id="IPR033728">
    <property type="entry name" value="ThrRS_core"/>
</dbReference>
<dbReference type="FunFam" id="3.30.930.10:FF:000002">
    <property type="entry name" value="Threonine--tRNA ligase"/>
    <property type="match status" value="1"/>
</dbReference>
<dbReference type="Gene3D" id="3.30.54.20">
    <property type="match status" value="1"/>
</dbReference>
<keyword evidence="8 13" id="KW-0067">ATP-binding</keyword>
<dbReference type="PANTHER" id="PTHR11451:SF56">
    <property type="entry name" value="THREONINE--TRNA LIGASE 1"/>
    <property type="match status" value="1"/>
</dbReference>
<dbReference type="GO" id="GO:0046872">
    <property type="term" value="F:metal ion binding"/>
    <property type="evidence" value="ECO:0007669"/>
    <property type="project" value="UniProtKB-KW"/>
</dbReference>
<evidence type="ECO:0000256" key="1">
    <source>
        <dbReference type="ARBA" id="ARBA00008226"/>
    </source>
</evidence>
<dbReference type="HAMAP" id="MF_00184">
    <property type="entry name" value="Thr_tRNA_synth"/>
    <property type="match status" value="1"/>
</dbReference>
<dbReference type="InterPro" id="IPR002320">
    <property type="entry name" value="Thr-tRNA-ligase_IIa"/>
</dbReference>
<dbReference type="InterPro" id="IPR002314">
    <property type="entry name" value="aa-tRNA-synt_IIb"/>
</dbReference>
<dbReference type="Pfam" id="PF07973">
    <property type="entry name" value="tRNA_SAD"/>
    <property type="match status" value="1"/>
</dbReference>
<keyword evidence="4 13" id="KW-0436">Ligase</keyword>
<dbReference type="InterPro" id="IPR004154">
    <property type="entry name" value="Anticodon-bd"/>
</dbReference>
<feature type="binding site" evidence="13">
    <location>
        <position position="333"/>
    </location>
    <ligand>
        <name>Zn(2+)</name>
        <dbReference type="ChEBI" id="CHEBI:29105"/>
        <note>catalytic</note>
    </ligand>
</feature>
<dbReference type="CDD" id="cd00771">
    <property type="entry name" value="ThrRS_core"/>
    <property type="match status" value="1"/>
</dbReference>
<feature type="binding site" evidence="13">
    <location>
        <position position="514"/>
    </location>
    <ligand>
        <name>Zn(2+)</name>
        <dbReference type="ChEBI" id="CHEBI:29105"/>
        <note>catalytic</note>
    </ligand>
</feature>
<dbReference type="InterPro" id="IPR036621">
    <property type="entry name" value="Anticodon-bd_dom_sf"/>
</dbReference>
<dbReference type="Pfam" id="PF00587">
    <property type="entry name" value="tRNA-synt_2b"/>
    <property type="match status" value="1"/>
</dbReference>
<protein>
    <recommendedName>
        <fullName evidence="13">Threonine--tRNA ligase</fullName>
        <ecNumber evidence="13">6.1.1.3</ecNumber>
    </recommendedName>
    <alternativeName>
        <fullName evidence="13">Threonyl-tRNA synthetase</fullName>
        <shortName evidence="13">ThrRS</shortName>
    </alternativeName>
</protein>
<comment type="subcellular location">
    <subcellularLocation>
        <location evidence="13">Cytoplasm</location>
    </subcellularLocation>
</comment>
<evidence type="ECO:0000256" key="8">
    <source>
        <dbReference type="ARBA" id="ARBA00022840"/>
    </source>
</evidence>
<keyword evidence="5 13" id="KW-0479">Metal-binding</keyword>
<dbReference type="SUPFAM" id="SSF52954">
    <property type="entry name" value="Class II aaRS ABD-related"/>
    <property type="match status" value="1"/>
</dbReference>
<evidence type="ECO:0000313" key="15">
    <source>
        <dbReference type="Proteomes" id="UP000487649"/>
    </source>
</evidence>
<dbReference type="GO" id="GO:0004829">
    <property type="term" value="F:threonine-tRNA ligase activity"/>
    <property type="evidence" value="ECO:0007669"/>
    <property type="project" value="UniProtKB-UniRule"/>
</dbReference>
<dbReference type="SUPFAM" id="SSF55186">
    <property type="entry name" value="ThrRS/AlaRS common domain"/>
    <property type="match status" value="1"/>
</dbReference>
<dbReference type="Gene3D" id="3.30.980.10">
    <property type="entry name" value="Threonyl-trna Synthetase, Chain A, domain 2"/>
    <property type="match status" value="1"/>
</dbReference>
<dbReference type="Gene3D" id="3.40.50.800">
    <property type="entry name" value="Anticodon-binding domain"/>
    <property type="match status" value="1"/>
</dbReference>
<dbReference type="GO" id="GO:0006435">
    <property type="term" value="P:threonyl-tRNA aminoacylation"/>
    <property type="evidence" value="ECO:0007669"/>
    <property type="project" value="UniProtKB-UniRule"/>
</dbReference>
<dbReference type="EMBL" id="WMQE01000009">
    <property type="protein sequence ID" value="MTK20890.1"/>
    <property type="molecule type" value="Genomic_DNA"/>
</dbReference>
<dbReference type="InterPro" id="IPR012947">
    <property type="entry name" value="tRNA_SAD"/>
</dbReference>
<dbReference type="SUPFAM" id="SSF55681">
    <property type="entry name" value="Class II aaRS and biotin synthetases"/>
    <property type="match status" value="1"/>
</dbReference>
<evidence type="ECO:0000256" key="12">
    <source>
        <dbReference type="ARBA" id="ARBA00049515"/>
    </source>
</evidence>
<reference evidence="14 15" key="1">
    <citation type="journal article" date="2019" name="Nat. Med.">
        <title>A library of human gut bacterial isolates paired with longitudinal multiomics data enables mechanistic microbiome research.</title>
        <authorList>
            <person name="Poyet M."/>
            <person name="Groussin M."/>
            <person name="Gibbons S.M."/>
            <person name="Avila-Pacheco J."/>
            <person name="Jiang X."/>
            <person name="Kearney S.M."/>
            <person name="Perrotta A.R."/>
            <person name="Berdy B."/>
            <person name="Zhao S."/>
            <person name="Lieberman T.D."/>
            <person name="Swanson P.K."/>
            <person name="Smith M."/>
            <person name="Roesemann S."/>
            <person name="Alexander J.E."/>
            <person name="Rich S.A."/>
            <person name="Livny J."/>
            <person name="Vlamakis H."/>
            <person name="Clish C."/>
            <person name="Bullock K."/>
            <person name="Deik A."/>
            <person name="Scott J."/>
            <person name="Pierce K.A."/>
            <person name="Xavier R.J."/>
            <person name="Alm E.J."/>
        </authorList>
    </citation>
    <scope>NUCLEOTIDE SEQUENCE [LARGE SCALE GENOMIC DNA]</scope>
    <source>
        <strain evidence="14 15">BIOML-A198</strain>
    </source>
</reference>
<dbReference type="PROSITE" id="PS50862">
    <property type="entry name" value="AA_TRNA_LIGASE_II"/>
    <property type="match status" value="1"/>
</dbReference>
<sequence>MINITFPDGNVKQFENGVTADAIAHSISPGLRKKCVAAKINGHLYDLTRPIEADAKIELITNDRPEAWEIINHSAAHLMAAAIKRLYPDAKFGVGPAIEDGFYYDIDTESKISEADLPAIEKMMQKISSEALPIIRQELSREEAKELFAADEYKLELIDAIKEGEIITTYSEGDFTDLCSGVHVPNTKDVKFFKLLSVAGAYWRGDSDNKMLTRIYGAAALSKDALADHLRILEERKERDHKKLGRELELFTFSPLVGQGLPIWLPNGMKVRQQIERYITELEEDYGYQHVATPVMGSVDLYRTSGHWAHYQEDMFVPMEMDNEELVLRPMSCPHHMMVYKTKLRSYRDLPIRYAEQVIQHRFEASGALTGLERVRAMTLTDSHLFVRPDQIKEEFSRCLELIHRVIKDFGVEINYYRLSLRDPENKEKYFDDDQMWENAESMLRETLIENNIPFIEAEGEAAFYGPKLDIQIKTALGHDITMSTIQLDFLLPERFDLTYVSETGEKVRPVVMHRGLIGTYERFMAYLIETYKGAFPLWLAPTQVTVIPVNNQYHLEYAKEVAKELRKYRVRLEIDEREEKMGYKIRESQTKKIPMSIVLGDKEVANNEVTFRRFGEQKTQTLPLKEFVHFLVEEIAERKNYKPE</sequence>
<evidence type="ECO:0000256" key="5">
    <source>
        <dbReference type="ARBA" id="ARBA00022723"/>
    </source>
</evidence>
<dbReference type="GO" id="GO:0005737">
    <property type="term" value="C:cytoplasm"/>
    <property type="evidence" value="ECO:0007669"/>
    <property type="project" value="UniProtKB-SubCell"/>
</dbReference>
<dbReference type="GO" id="GO:0000049">
    <property type="term" value="F:tRNA binding"/>
    <property type="evidence" value="ECO:0007669"/>
    <property type="project" value="UniProtKB-KW"/>
</dbReference>
<evidence type="ECO:0000256" key="7">
    <source>
        <dbReference type="ARBA" id="ARBA00022833"/>
    </source>
</evidence>
<keyword evidence="3 13" id="KW-0820">tRNA-binding</keyword>
<dbReference type="GO" id="GO:0016740">
    <property type="term" value="F:transferase activity"/>
    <property type="evidence" value="ECO:0007669"/>
    <property type="project" value="UniProtKB-ARBA"/>
</dbReference>
<dbReference type="InterPro" id="IPR047246">
    <property type="entry name" value="ThrRS_anticodon"/>
</dbReference>
<dbReference type="GO" id="GO:0140096">
    <property type="term" value="F:catalytic activity, acting on a protein"/>
    <property type="evidence" value="ECO:0007669"/>
    <property type="project" value="UniProtKB-ARBA"/>
</dbReference>
<keyword evidence="2 13" id="KW-0963">Cytoplasm</keyword>
<proteinExistence type="inferred from homology"/>
<comment type="similarity">
    <text evidence="1 13">Belongs to the class-II aminoacyl-tRNA synthetase family.</text>
</comment>